<proteinExistence type="predicted"/>
<dbReference type="GO" id="GO:0005829">
    <property type="term" value="C:cytosol"/>
    <property type="evidence" value="ECO:0007669"/>
    <property type="project" value="TreeGrafter"/>
</dbReference>
<dbReference type="AlphaFoldDB" id="A0A0K3CM87"/>
<dbReference type="InterPro" id="IPR019412">
    <property type="entry name" value="IML2/TPR_39"/>
</dbReference>
<evidence type="ECO:0000313" key="3">
    <source>
        <dbReference type="EMBL" id="CTR10088.1"/>
    </source>
</evidence>
<dbReference type="EMBL" id="CWKI01000012">
    <property type="protein sequence ID" value="CTR10088.1"/>
    <property type="molecule type" value="Genomic_DNA"/>
</dbReference>
<dbReference type="Proteomes" id="UP000199069">
    <property type="component" value="Unassembled WGS sequence"/>
</dbReference>
<evidence type="ECO:0000256" key="1">
    <source>
        <dbReference type="SAM" id="MobiDB-lite"/>
    </source>
</evidence>
<feature type="transmembrane region" description="Helical" evidence="2">
    <location>
        <begin position="279"/>
        <end position="298"/>
    </location>
</feature>
<dbReference type="PANTHER" id="PTHR31859">
    <property type="entry name" value="TETRATRICOPEPTIDE REPEAT PROTEIN 39 FAMILY MEMBER"/>
    <property type="match status" value="1"/>
</dbReference>
<gene>
    <name evidence="3" type="primary">FGENESH: predicted gene_12.109</name>
    <name evidence="3" type="ORF">BN2166_0059490</name>
</gene>
<evidence type="ECO:0000256" key="2">
    <source>
        <dbReference type="SAM" id="Phobius"/>
    </source>
</evidence>
<keyword evidence="2" id="KW-1133">Transmembrane helix</keyword>
<dbReference type="GO" id="GO:0005741">
    <property type="term" value="C:mitochondrial outer membrane"/>
    <property type="evidence" value="ECO:0007669"/>
    <property type="project" value="TreeGrafter"/>
</dbReference>
<organism evidence="3 4">
    <name type="scientific">Rhodotorula toruloides</name>
    <name type="common">Yeast</name>
    <name type="synonym">Rhodosporidium toruloides</name>
    <dbReference type="NCBI Taxonomy" id="5286"/>
    <lineage>
        <taxon>Eukaryota</taxon>
        <taxon>Fungi</taxon>
        <taxon>Dikarya</taxon>
        <taxon>Basidiomycota</taxon>
        <taxon>Pucciniomycotina</taxon>
        <taxon>Microbotryomycetes</taxon>
        <taxon>Sporidiobolales</taxon>
        <taxon>Sporidiobolaceae</taxon>
        <taxon>Rhodotorula</taxon>
    </lineage>
</organism>
<dbReference type="Pfam" id="PF10300">
    <property type="entry name" value="Iml2-TPR_39"/>
    <property type="match status" value="1"/>
</dbReference>
<sequence length="775" mass="84559">MPPRETVLKQIEGASRGFEALLDNDLVQAKQILSSDPDSAFHLVGLGLSAFLAAILSREDDELRNAQETLIRAETMANNEANAKRAKGETAGIFPGGTEYKLLTGDATIGQALIAIMSESYVEFVKAIWKMNKSYKIFMGIFKTVFPEDVSENDSLHDIFTRLNDRYLEQTTKPQPAVESSGGFFSSWGRKKPSAVAAPHLRHVSSSSAIPTLPSTSASNGDAAIAASAPVSELPSRSGSSTDLSTSFANKVTLADSAGNAEVDSYPSPLWANDPLTKLVISGAALGSGMFGLIFSMLPPKMRKMISWFGFSNSNRPVALKLLTIAASTGDDVHGYFASLTLVTFYGFLLLMSGWQASEPTYLRSLSTILGRVHDRFPNGTLWVLNRAKLARYERRSEDAVGIIVDALGREAKEGNSFREADSLLVFELSWLYLSQARFVETADAMERMCTLNSWSHATYIAIAAGALVDEINDQRRRGESPSAEIVERADKLLAKLRGLCGLKRVFGEKPVTEVFILRRLEAQKAKLERWIRAGRLKEGAKLWEVVRISNASELGLFWATIGGRSPASGIQKQIDLLSSFSPPPRFGPASSSVSPATPSSTLGRTETRSSTLSGNISRRRTSVASTTPSAAPIPPPSSATDDLDTTAEILQRDLLLGILYTAFGHYDSSHYALAIQFLDAVLAASPAEVGEEKWVVPFAGWHRAVVELKTGDAETKDMESAKAKEVWRRQMDRANGWLDQVLATGEYDMKTRLESRVLMLRDEIQMKKVKVGLA</sequence>
<feature type="compositionally biased region" description="Polar residues" evidence="1">
    <location>
        <begin position="603"/>
        <end position="617"/>
    </location>
</feature>
<reference evidence="3 4" key="1">
    <citation type="submission" date="2015-07" db="EMBL/GenBank/DDBJ databases">
        <authorList>
            <person name="Cajimat M.N.B."/>
            <person name="Milazzo M.L."/>
            <person name="Fulhorst C.F."/>
        </authorList>
    </citation>
    <scope>NUCLEOTIDE SEQUENCE [LARGE SCALE GENOMIC DNA]</scope>
    <source>
        <strain evidence="3">Single colony</strain>
    </source>
</reference>
<dbReference type="OMA" id="FAGWHRA"/>
<keyword evidence="4" id="KW-1185">Reference proteome</keyword>
<evidence type="ECO:0000313" key="4">
    <source>
        <dbReference type="Proteomes" id="UP000199069"/>
    </source>
</evidence>
<keyword evidence="2" id="KW-0472">Membrane</keyword>
<protein>
    <submittedName>
        <fullName evidence="3">BY PROTMAP: gi|342321207|gb|EGU13142.1| Mitochondrial outer membrane protein IML2 [Rhodotorula glutinis ATCC 204091]</fullName>
    </submittedName>
</protein>
<dbReference type="GO" id="GO:0005634">
    <property type="term" value="C:nucleus"/>
    <property type="evidence" value="ECO:0007669"/>
    <property type="project" value="TreeGrafter"/>
</dbReference>
<name>A0A0K3CM87_RHOTO</name>
<dbReference type="PANTHER" id="PTHR31859:SF1">
    <property type="entry name" value="TETRATRICOPEPTIDE REPEAT PROTEIN 39C"/>
    <property type="match status" value="1"/>
</dbReference>
<keyword evidence="2" id="KW-0812">Transmembrane</keyword>
<feature type="transmembrane region" description="Helical" evidence="2">
    <location>
        <begin position="336"/>
        <end position="355"/>
    </location>
</feature>
<accession>A0A0K3CM87</accession>
<feature type="region of interest" description="Disordered" evidence="1">
    <location>
        <begin position="586"/>
        <end position="644"/>
    </location>
</feature>
<feature type="compositionally biased region" description="Low complexity" evidence="1">
    <location>
        <begin position="589"/>
        <end position="602"/>
    </location>
</feature>